<protein>
    <recommendedName>
        <fullName evidence="4">Metallophosphoesterase</fullName>
    </recommendedName>
</protein>
<gene>
    <name evidence="2" type="ORF">IAG42_11380</name>
</gene>
<keyword evidence="3" id="KW-1185">Reference proteome</keyword>
<feature type="region of interest" description="Disordered" evidence="1">
    <location>
        <begin position="1058"/>
        <end position="1081"/>
    </location>
</feature>
<sequence length="1081" mass="116955">MHAPDPVTRLVRALAEAGTPLDTRELADALWLARWTAGTARSRTGPRPSAPAPSGPEPDAEPPARPEAPPPHRSDPAKSADPPATAPRPAPVTLAELRPAAPDPAPAGAAPRAAAVSGLPALPALRRALRPLRAYRPPGLFAPSELDETATAELTATVGLLSPVRRPVRRRTADLVLLMDGAPAMAVWDGLLADLRRACVQVGAFRDVVVQYLHPLGAGLGVTARPGLGHVLRPAQEVTDPSGQRVHLLLSDCTGPLWRDGTFQRLLRGWVTGAPLAVLQPLPQRFWQRTALPARTGTLTRRQGPYSQLEFRELRRGARTVAGPYVPVLTPTPAALGTWSRLVAAESGLRLRGAAAPLDGAARIPVPDTDAGGHEEDEAERLLVEFDETASPTARDLAVHLAAAPLALPVMRLVQRTMQPGTGPAELAEVLLGGLVTQRPPGDGPGREQEARTGPWFDFKPRVRALLLKRLSAGEAALVLKHCALYIERTFGRAARNYPAAVVAYLEGTGRRPTGGTGSVPEPFATVSDLVLRHFERGLAELPGALELPGHPLRAAEQRLRRYESDGGADDLLEALRLLRTPRATGHPDGGRLYARALLHAWQQWRDPRRLAEAEDVARREVDTLVARTEPDPEALGAARIALARVLRTRGEERIAEAARRRPPESTELREHGEHLVDEALAQLELALYLPGLTAATRLSCAVLHTAVVDSRLDRSPDDDLTHLDRSVRVLSRLTERWPDGSPPAELWFALGRALLRCALHALPDSAERRRLAMRAAAALTAGVERVGGADGAANPLARVLLDLATSHALSDAPFASESERAVLKRAADAARTESDTPLEAAARGRLALLMWNSDRDSDSDQADTDAAEAEMKRALSLLRPGDPQRAELLVSYGQMLLESQRAHDESEDPNRVSEAVNSLREAVADTAPSHPSAVERRLLLAAALRRRYGAESMIADLYEACWTLDQALRDTEVPALRAAAWLELGGLHGLLARHTREREEWVRADEAYARAAQEAEAARDPRTAARALHGRAEVLEFLAGPTRALALYRAARERWARTPGADPTEVRRTDDRIRRLDGTQ</sequence>
<proteinExistence type="predicted"/>
<feature type="compositionally biased region" description="Pro residues" evidence="1">
    <location>
        <begin position="48"/>
        <end position="69"/>
    </location>
</feature>
<evidence type="ECO:0008006" key="4">
    <source>
        <dbReference type="Google" id="ProtNLM"/>
    </source>
</evidence>
<evidence type="ECO:0000313" key="3">
    <source>
        <dbReference type="Proteomes" id="UP000516428"/>
    </source>
</evidence>
<dbReference type="InterPro" id="IPR047738">
    <property type="entry name" value="SAV_2336-like_N"/>
</dbReference>
<accession>A0A7H1B608</accession>
<reference evidence="2 3" key="1">
    <citation type="submission" date="2020-09" db="EMBL/GenBank/DDBJ databases">
        <title>A novel species.</title>
        <authorList>
            <person name="Gao J."/>
        </authorList>
    </citation>
    <scope>NUCLEOTIDE SEQUENCE [LARGE SCALE GENOMIC DNA]</scope>
    <source>
        <strain evidence="2 3">CRXT-Y-14</strain>
    </source>
</reference>
<organism evidence="2 3">
    <name type="scientific">Streptomyces xanthii</name>
    <dbReference type="NCBI Taxonomy" id="2768069"/>
    <lineage>
        <taxon>Bacteria</taxon>
        <taxon>Bacillati</taxon>
        <taxon>Actinomycetota</taxon>
        <taxon>Actinomycetes</taxon>
        <taxon>Kitasatosporales</taxon>
        <taxon>Streptomycetaceae</taxon>
        <taxon>Streptomyces</taxon>
    </lineage>
</organism>
<dbReference type="Proteomes" id="UP000516428">
    <property type="component" value="Chromosome"/>
</dbReference>
<feature type="compositionally biased region" description="Basic and acidic residues" evidence="1">
    <location>
        <begin position="1065"/>
        <end position="1081"/>
    </location>
</feature>
<dbReference type="NCBIfam" id="NF041121">
    <property type="entry name" value="SAV_2336_NTERM"/>
    <property type="match status" value="1"/>
</dbReference>
<evidence type="ECO:0000313" key="2">
    <source>
        <dbReference type="EMBL" id="QNS04163.1"/>
    </source>
</evidence>
<evidence type="ECO:0000256" key="1">
    <source>
        <dbReference type="SAM" id="MobiDB-lite"/>
    </source>
</evidence>
<dbReference type="KEGG" id="sxn:IAG42_11380"/>
<name>A0A7H1B608_9ACTN</name>
<dbReference type="AlphaFoldDB" id="A0A7H1B608"/>
<feature type="region of interest" description="Disordered" evidence="1">
    <location>
        <begin position="37"/>
        <end position="90"/>
    </location>
</feature>
<dbReference type="RefSeq" id="WP_188336904.1">
    <property type="nucleotide sequence ID" value="NZ_CP061281.1"/>
</dbReference>
<dbReference type="EMBL" id="CP061281">
    <property type="protein sequence ID" value="QNS04163.1"/>
    <property type="molecule type" value="Genomic_DNA"/>
</dbReference>